<organism evidence="2 3">
    <name type="scientific">Candidatus Edwardsbacteria bacterium GWF2_54_11</name>
    <dbReference type="NCBI Taxonomy" id="1817851"/>
    <lineage>
        <taxon>Bacteria</taxon>
        <taxon>Candidatus Edwardsiibacteriota</taxon>
    </lineage>
</organism>
<dbReference type="EMBL" id="MFFM01000046">
    <property type="protein sequence ID" value="OGF08838.1"/>
    <property type="molecule type" value="Genomic_DNA"/>
</dbReference>
<keyword evidence="1" id="KW-0732">Signal</keyword>
<name>A0A1F5R2Y7_9BACT</name>
<protein>
    <recommendedName>
        <fullName evidence="4">Lipoprotein</fullName>
    </recommendedName>
</protein>
<dbReference type="AlphaFoldDB" id="A0A1F5R2Y7"/>
<evidence type="ECO:0000313" key="2">
    <source>
        <dbReference type="EMBL" id="OGF08838.1"/>
    </source>
</evidence>
<sequence>MKVFINVGLMGLLASILILGCNAQPKRADFQAQKPVVINILADSSMPSMAKDSVKPAEKPDSLKYGFQIKFTGQGEFHFYDEDDRHTGPATPEEYLPTVETLLKQPSLHQQERAGLENIKAKITRTGSAAEFATTRMIPNLYYQMNRDGNLTAEFKGAGEITLRIRPGDGGPIKISLKIWNDKTMKSAVYDVPQGVGRSGQLAVSALMDDFVISWDVNGDGRDDRELEPQKLDSAAVAD</sequence>
<comment type="caution">
    <text evidence="2">The sequence shown here is derived from an EMBL/GenBank/DDBJ whole genome shotgun (WGS) entry which is preliminary data.</text>
</comment>
<accession>A0A1F5R2Y7</accession>
<evidence type="ECO:0000313" key="3">
    <source>
        <dbReference type="Proteomes" id="UP000177230"/>
    </source>
</evidence>
<proteinExistence type="predicted"/>
<evidence type="ECO:0000256" key="1">
    <source>
        <dbReference type="SAM" id="SignalP"/>
    </source>
</evidence>
<dbReference type="Proteomes" id="UP000177230">
    <property type="component" value="Unassembled WGS sequence"/>
</dbReference>
<feature type="chain" id="PRO_5009520557" description="Lipoprotein" evidence="1">
    <location>
        <begin position="24"/>
        <end position="239"/>
    </location>
</feature>
<feature type="signal peptide" evidence="1">
    <location>
        <begin position="1"/>
        <end position="23"/>
    </location>
</feature>
<gene>
    <name evidence="2" type="ORF">A2024_01020</name>
</gene>
<reference evidence="2 3" key="1">
    <citation type="journal article" date="2016" name="Nat. Commun.">
        <title>Thousands of microbial genomes shed light on interconnected biogeochemical processes in an aquifer system.</title>
        <authorList>
            <person name="Anantharaman K."/>
            <person name="Brown C.T."/>
            <person name="Hug L.A."/>
            <person name="Sharon I."/>
            <person name="Castelle C.J."/>
            <person name="Probst A.J."/>
            <person name="Thomas B.C."/>
            <person name="Singh A."/>
            <person name="Wilkins M.J."/>
            <person name="Karaoz U."/>
            <person name="Brodie E.L."/>
            <person name="Williams K.H."/>
            <person name="Hubbard S.S."/>
            <person name="Banfield J.F."/>
        </authorList>
    </citation>
    <scope>NUCLEOTIDE SEQUENCE [LARGE SCALE GENOMIC DNA]</scope>
</reference>
<dbReference type="PROSITE" id="PS51257">
    <property type="entry name" value="PROKAR_LIPOPROTEIN"/>
    <property type="match status" value="1"/>
</dbReference>
<evidence type="ECO:0008006" key="4">
    <source>
        <dbReference type="Google" id="ProtNLM"/>
    </source>
</evidence>